<reference evidence="3" key="1">
    <citation type="submission" date="2020-11" db="EMBL/GenBank/DDBJ databases">
        <title>Sequencing the genomes of 1000 actinobacteria strains.</title>
        <authorList>
            <person name="Klenk H.-P."/>
        </authorList>
    </citation>
    <scope>NUCLEOTIDE SEQUENCE</scope>
    <source>
        <strain evidence="3">DSM 43175</strain>
    </source>
</reference>
<dbReference type="AlphaFoldDB" id="A0A931GN37"/>
<protein>
    <submittedName>
        <fullName evidence="3">DNA-binding GntR family transcriptional regulator</fullName>
    </submittedName>
</protein>
<dbReference type="Proteomes" id="UP000614047">
    <property type="component" value="Unassembled WGS sequence"/>
</dbReference>
<dbReference type="InterPro" id="IPR050679">
    <property type="entry name" value="Bact_HTH_transcr_reg"/>
</dbReference>
<feature type="domain" description="UbiC transcription regulator-associated" evidence="2">
    <location>
        <begin position="115"/>
        <end position="256"/>
    </location>
</feature>
<dbReference type="GO" id="GO:0003677">
    <property type="term" value="F:DNA binding"/>
    <property type="evidence" value="ECO:0007669"/>
    <property type="project" value="UniProtKB-KW"/>
</dbReference>
<dbReference type="CDD" id="cd00093">
    <property type="entry name" value="HTH_XRE"/>
    <property type="match status" value="1"/>
</dbReference>
<dbReference type="InterPro" id="IPR028978">
    <property type="entry name" value="Chorismate_lyase_/UTRA_dom_sf"/>
</dbReference>
<accession>A0A931GN37</accession>
<keyword evidence="3" id="KW-0238">DNA-binding</keyword>
<organism evidence="3 4">
    <name type="scientific">Actinomadura viridis</name>
    <dbReference type="NCBI Taxonomy" id="58110"/>
    <lineage>
        <taxon>Bacteria</taxon>
        <taxon>Bacillati</taxon>
        <taxon>Actinomycetota</taxon>
        <taxon>Actinomycetes</taxon>
        <taxon>Streptosporangiales</taxon>
        <taxon>Thermomonosporaceae</taxon>
        <taxon>Actinomadura</taxon>
    </lineage>
</organism>
<dbReference type="PANTHER" id="PTHR44846">
    <property type="entry name" value="MANNOSYL-D-GLYCERATE TRANSPORT/METABOLISM SYSTEM REPRESSOR MNGR-RELATED"/>
    <property type="match status" value="1"/>
</dbReference>
<evidence type="ECO:0000259" key="2">
    <source>
        <dbReference type="SMART" id="SM00866"/>
    </source>
</evidence>
<dbReference type="SUPFAM" id="SSF64288">
    <property type="entry name" value="Chorismate lyase-like"/>
    <property type="match status" value="1"/>
</dbReference>
<dbReference type="Pfam" id="PF07702">
    <property type="entry name" value="UTRA"/>
    <property type="match status" value="1"/>
</dbReference>
<dbReference type="GO" id="GO:0045892">
    <property type="term" value="P:negative regulation of DNA-templated transcription"/>
    <property type="evidence" value="ECO:0007669"/>
    <property type="project" value="TreeGrafter"/>
</dbReference>
<evidence type="ECO:0000313" key="3">
    <source>
        <dbReference type="EMBL" id="MBG6092585.1"/>
    </source>
</evidence>
<dbReference type="SMART" id="SM00866">
    <property type="entry name" value="UTRA"/>
    <property type="match status" value="1"/>
</dbReference>
<feature type="region of interest" description="Disordered" evidence="1">
    <location>
        <begin position="67"/>
        <end position="89"/>
    </location>
</feature>
<gene>
    <name evidence="3" type="ORF">IW256_006698</name>
</gene>
<evidence type="ECO:0000256" key="1">
    <source>
        <dbReference type="SAM" id="MobiDB-lite"/>
    </source>
</evidence>
<evidence type="ECO:0000313" key="4">
    <source>
        <dbReference type="Proteomes" id="UP000614047"/>
    </source>
</evidence>
<dbReference type="PANTHER" id="PTHR44846:SF17">
    <property type="entry name" value="GNTR-FAMILY TRANSCRIPTIONAL REGULATOR"/>
    <property type="match status" value="1"/>
</dbReference>
<dbReference type="InterPro" id="IPR001387">
    <property type="entry name" value="Cro/C1-type_HTH"/>
</dbReference>
<dbReference type="RefSeq" id="WP_197014744.1">
    <property type="nucleotide sequence ID" value="NZ_BAABES010000009.1"/>
</dbReference>
<name>A0A931GN37_9ACTN</name>
<proteinExistence type="predicted"/>
<sequence>MDLRTIRDISAIADPIERARAITRAMTEQQGITEEAARLRRSAIAEAREAGHTLEEIAKALGVTPGRVSQMRKGPMAKSPAPPNSQRPPVIVQRALPTDPATRGSVSLFLVEAERQGITPGRTMLYVGLEEAAEHVAACLRVEPGDQVIARRKMMTANEVPVRIATSFFRDDLFGKSRIAEPEFVKPSLQSAIQALGYTFGHAEETLTARPATRFEADTLELDPGEWVVQVLRASYSSEGTPVHVLETICSANRHIFTIGQVGGLDEF</sequence>
<dbReference type="Gene3D" id="3.40.1410.10">
    <property type="entry name" value="Chorismate lyase-like"/>
    <property type="match status" value="1"/>
</dbReference>
<dbReference type="EMBL" id="JADOUA010000001">
    <property type="protein sequence ID" value="MBG6092585.1"/>
    <property type="molecule type" value="Genomic_DNA"/>
</dbReference>
<keyword evidence="4" id="KW-1185">Reference proteome</keyword>
<dbReference type="InterPro" id="IPR011663">
    <property type="entry name" value="UTRA"/>
</dbReference>
<comment type="caution">
    <text evidence="3">The sequence shown here is derived from an EMBL/GenBank/DDBJ whole genome shotgun (WGS) entry which is preliminary data.</text>
</comment>